<dbReference type="SUPFAM" id="SSF57845">
    <property type="entry name" value="B-box zinc-binding domain"/>
    <property type="match status" value="1"/>
</dbReference>
<dbReference type="GO" id="GO:0030496">
    <property type="term" value="C:midbody"/>
    <property type="evidence" value="ECO:0007669"/>
    <property type="project" value="TreeGrafter"/>
</dbReference>
<name>A0A8X6H145_TRICU</name>
<dbReference type="InterPro" id="IPR011011">
    <property type="entry name" value="Znf_FYVE_PHD"/>
</dbReference>
<evidence type="ECO:0000256" key="5">
    <source>
        <dbReference type="SAM" id="MobiDB-lite"/>
    </source>
</evidence>
<evidence type="ECO:0000259" key="6">
    <source>
        <dbReference type="PROSITE" id="PS50178"/>
    </source>
</evidence>
<dbReference type="InterPro" id="IPR013083">
    <property type="entry name" value="Znf_RING/FYVE/PHD"/>
</dbReference>
<dbReference type="Gene3D" id="3.30.40.10">
    <property type="entry name" value="Zinc/RING finger domain, C3HC4 (zinc finger)"/>
    <property type="match status" value="1"/>
</dbReference>
<sequence length="382" mass="43227">MKKEAFSKQIYIGLEMPCYSCSAEFGILKKEIGCEVCGFSFCPRCCKKQEIPSDESKKLVCNKCYKELTSGESEPAPKSSPPLAHKKRMAALKKQSFSVDSASHIRLKQQYSNEKDQALAERLQKLKREGVKATLPSEGEIEERLAKLKGMDPSRYTAPPIQVFRPTEKITSDEQASNLIQQITEEVTLDSRLVKPEDEIAARLAKLRDEPPPLKTEKFNIPPNLSSDSSEIKEFSMEVEYSMFQGESKKLSELACKDMKELNTDPEYKNLLSSLQQGKESEGNEEEEADKLVEKLLATQLHDDVEEMDSLNDIDSESNKGSKENAEEEFPWCVICTDDAKIRCFGCDGDLYCMRCFKECHDSLDIKDHKTCPFLPPKVPVM</sequence>
<evidence type="ECO:0000313" key="8">
    <source>
        <dbReference type="Proteomes" id="UP000887116"/>
    </source>
</evidence>
<dbReference type="InterPro" id="IPR017455">
    <property type="entry name" value="Znf_FYVE-rel"/>
</dbReference>
<evidence type="ECO:0000313" key="7">
    <source>
        <dbReference type="EMBL" id="GFR15092.1"/>
    </source>
</evidence>
<feature type="region of interest" description="Disordered" evidence="5">
    <location>
        <begin position="304"/>
        <end position="323"/>
    </location>
</feature>
<keyword evidence="1" id="KW-0479">Metal-binding</keyword>
<comment type="caution">
    <text evidence="7">The sequence shown here is derived from an EMBL/GenBank/DDBJ whole genome shotgun (WGS) entry which is preliminary data.</text>
</comment>
<dbReference type="EMBL" id="BMAO01017355">
    <property type="protein sequence ID" value="GFR15092.1"/>
    <property type="molecule type" value="Genomic_DNA"/>
</dbReference>
<dbReference type="Pfam" id="PF22586">
    <property type="entry name" value="ANCHR-like_BBOX"/>
    <property type="match status" value="1"/>
</dbReference>
<dbReference type="GO" id="GO:0032266">
    <property type="term" value="F:phosphatidylinositol-3-phosphate binding"/>
    <property type="evidence" value="ECO:0007669"/>
    <property type="project" value="TreeGrafter"/>
</dbReference>
<dbReference type="Pfam" id="PF01363">
    <property type="entry name" value="FYVE"/>
    <property type="match status" value="1"/>
</dbReference>
<dbReference type="GO" id="GO:0032154">
    <property type="term" value="C:cleavage furrow"/>
    <property type="evidence" value="ECO:0007669"/>
    <property type="project" value="TreeGrafter"/>
</dbReference>
<dbReference type="GO" id="GO:0044878">
    <property type="term" value="P:mitotic cytokinesis checkpoint signaling"/>
    <property type="evidence" value="ECO:0007669"/>
    <property type="project" value="TreeGrafter"/>
</dbReference>
<proteinExistence type="predicted"/>
<feature type="domain" description="FYVE-type" evidence="6">
    <location>
        <begin position="18"/>
        <end position="69"/>
    </location>
</feature>
<dbReference type="PANTHER" id="PTHR46603:SF1">
    <property type="entry name" value="ABSCISSION_NOCUT CHECKPOINT REGULATOR"/>
    <property type="match status" value="1"/>
</dbReference>
<dbReference type="CDD" id="cd19817">
    <property type="entry name" value="Bbox1_ANCHR-like"/>
    <property type="match status" value="1"/>
</dbReference>
<dbReference type="GO" id="GO:0009838">
    <property type="term" value="P:abscission"/>
    <property type="evidence" value="ECO:0007669"/>
    <property type="project" value="TreeGrafter"/>
</dbReference>
<dbReference type="SUPFAM" id="SSF57903">
    <property type="entry name" value="FYVE/PHD zinc finger"/>
    <property type="match status" value="1"/>
</dbReference>
<keyword evidence="2 4" id="KW-0863">Zinc-finger</keyword>
<feature type="compositionally biased region" description="Acidic residues" evidence="5">
    <location>
        <begin position="304"/>
        <end position="316"/>
    </location>
</feature>
<dbReference type="GO" id="GO:0005813">
    <property type="term" value="C:centrosome"/>
    <property type="evidence" value="ECO:0007669"/>
    <property type="project" value="TreeGrafter"/>
</dbReference>
<dbReference type="OrthoDB" id="5407799at2759"/>
<dbReference type="SMART" id="SM00064">
    <property type="entry name" value="FYVE"/>
    <property type="match status" value="1"/>
</dbReference>
<gene>
    <name evidence="7" type="primary">Zfyve19</name>
    <name evidence="7" type="ORF">TNCT_374731</name>
</gene>
<keyword evidence="8" id="KW-1185">Reference proteome</keyword>
<dbReference type="InterPro" id="IPR000306">
    <property type="entry name" value="Znf_FYVE"/>
</dbReference>
<dbReference type="AlphaFoldDB" id="A0A8X6H145"/>
<reference evidence="7" key="1">
    <citation type="submission" date="2020-07" db="EMBL/GenBank/DDBJ databases">
        <title>Multicomponent nature underlies the extraordinary mechanical properties of spider dragline silk.</title>
        <authorList>
            <person name="Kono N."/>
            <person name="Nakamura H."/>
            <person name="Mori M."/>
            <person name="Yoshida Y."/>
            <person name="Ohtoshi R."/>
            <person name="Malay A.D."/>
            <person name="Moran D.A.P."/>
            <person name="Tomita M."/>
            <person name="Numata K."/>
            <person name="Arakawa K."/>
        </authorList>
    </citation>
    <scope>NUCLEOTIDE SEQUENCE</scope>
</reference>
<protein>
    <recommendedName>
        <fullName evidence="6">FYVE-type domain-containing protein</fullName>
    </recommendedName>
</protein>
<evidence type="ECO:0000256" key="4">
    <source>
        <dbReference type="PROSITE-ProRule" id="PRU00091"/>
    </source>
</evidence>
<evidence type="ECO:0000256" key="3">
    <source>
        <dbReference type="ARBA" id="ARBA00022833"/>
    </source>
</evidence>
<dbReference type="InterPro" id="IPR044553">
    <property type="entry name" value="Bbox1_ANCHR"/>
</dbReference>
<evidence type="ECO:0000256" key="2">
    <source>
        <dbReference type="ARBA" id="ARBA00022771"/>
    </source>
</evidence>
<dbReference type="PROSITE" id="PS50178">
    <property type="entry name" value="ZF_FYVE"/>
    <property type="match status" value="1"/>
</dbReference>
<evidence type="ECO:0000256" key="1">
    <source>
        <dbReference type="ARBA" id="ARBA00022723"/>
    </source>
</evidence>
<dbReference type="Proteomes" id="UP000887116">
    <property type="component" value="Unassembled WGS sequence"/>
</dbReference>
<dbReference type="PANTHER" id="PTHR46603">
    <property type="entry name" value="ABSCISSION/NOCUT CHECKPOINT REGULATOR"/>
    <property type="match status" value="1"/>
</dbReference>
<accession>A0A8X6H145</accession>
<dbReference type="GO" id="GO:0008270">
    <property type="term" value="F:zinc ion binding"/>
    <property type="evidence" value="ECO:0007669"/>
    <property type="project" value="UniProtKB-KW"/>
</dbReference>
<organism evidence="7 8">
    <name type="scientific">Trichonephila clavata</name>
    <name type="common">Joro spider</name>
    <name type="synonym">Nephila clavata</name>
    <dbReference type="NCBI Taxonomy" id="2740835"/>
    <lineage>
        <taxon>Eukaryota</taxon>
        <taxon>Metazoa</taxon>
        <taxon>Ecdysozoa</taxon>
        <taxon>Arthropoda</taxon>
        <taxon>Chelicerata</taxon>
        <taxon>Arachnida</taxon>
        <taxon>Araneae</taxon>
        <taxon>Araneomorphae</taxon>
        <taxon>Entelegynae</taxon>
        <taxon>Araneoidea</taxon>
        <taxon>Nephilidae</taxon>
        <taxon>Trichonephila</taxon>
    </lineage>
</organism>
<keyword evidence="3" id="KW-0862">Zinc</keyword>